<dbReference type="OrthoDB" id="34658at2157"/>
<evidence type="ECO:0000313" key="2">
    <source>
        <dbReference type="Proteomes" id="UP000423396"/>
    </source>
</evidence>
<accession>A0A650CM01</accession>
<dbReference type="GeneID" id="42797697"/>
<name>A0A650CM01_9CREN</name>
<dbReference type="EMBL" id="CP045483">
    <property type="protein sequence ID" value="QGR18788.1"/>
    <property type="molecule type" value="Genomic_DNA"/>
</dbReference>
<proteinExistence type="predicted"/>
<dbReference type="AlphaFoldDB" id="A0A650CM01"/>
<keyword evidence="2" id="KW-1185">Reference proteome</keyword>
<dbReference type="KEGG" id="sazo:D1868_01435"/>
<organism evidence="1 2">
    <name type="scientific">Stygiolobus azoricus</name>
    <dbReference type="NCBI Taxonomy" id="41675"/>
    <lineage>
        <taxon>Archaea</taxon>
        <taxon>Thermoproteota</taxon>
        <taxon>Thermoprotei</taxon>
        <taxon>Sulfolobales</taxon>
        <taxon>Sulfolobaceae</taxon>
        <taxon>Stygiolobus</taxon>
    </lineage>
</organism>
<protein>
    <submittedName>
        <fullName evidence="1">Uncharacterized protein</fullName>
    </submittedName>
</protein>
<sequence>MVKKVAIKVSDARKYRDLVRVFKERGIKISDDGEIVIKDEDINFVPLNVLLGRILCEIKGKQYFNELLIGIDTNKDKLSIAVIGDGELIESRTANVIDVNEQLSEIIQTYPHKSLKIGIGGGNKIGELVYRIVKIKFEQAKIVNESKSSTPGNPFVKIKDRDVRAAYIIALRSAL</sequence>
<evidence type="ECO:0000313" key="1">
    <source>
        <dbReference type="EMBL" id="QGR18788.1"/>
    </source>
</evidence>
<reference evidence="1 2" key="1">
    <citation type="submission" date="2019-10" db="EMBL/GenBank/DDBJ databases">
        <title>Genome Sequences from Six Type Strain Members of the Archaeal Family Sulfolobaceae: Acidianus ambivalens, Acidianus infernus, Metallosphaera prunae, Stygiolobus azoricus, Sulfolobus metallicus, and Sulfurisphaera ohwakuensis.</title>
        <authorList>
            <person name="Counts J.A."/>
            <person name="Kelly R.M."/>
        </authorList>
    </citation>
    <scope>NUCLEOTIDE SEQUENCE [LARGE SCALE GENOMIC DNA]</scope>
    <source>
        <strain evidence="1 2">FC6</strain>
    </source>
</reference>
<dbReference type="RefSeq" id="WP_156005009.1">
    <property type="nucleotide sequence ID" value="NZ_CP045483.1"/>
</dbReference>
<gene>
    <name evidence="1" type="ORF">D1868_01435</name>
</gene>
<dbReference type="Proteomes" id="UP000423396">
    <property type="component" value="Chromosome"/>
</dbReference>